<reference evidence="3 4" key="1">
    <citation type="journal article" date="2009" name="Genome Biol.">
        <title>Community-wide analysis of microbial genome sequence signatures.</title>
        <authorList>
            <person name="Dick G.J."/>
            <person name="Andersson A.F."/>
            <person name="Baker B.J."/>
            <person name="Simmons S.L."/>
            <person name="Thomas B.C."/>
            <person name="Yelton A.P."/>
            <person name="Banfield J.F."/>
        </authorList>
    </citation>
    <scope>NUCLEOTIDE SEQUENCE [LARGE SCALE GENOMIC DNA]</scope>
    <source>
        <strain evidence="3">ARMAN-2</strain>
    </source>
</reference>
<name>C7DGI6_MICA2</name>
<sequence>MAPIKASILLSLATIILAILSISVYIFYGGSAVFYAAAVLTIIFGLANAWSISREESEMPVKAPAPQPMRIASAKHARRKPARKTSVGTKSKSGMHRRTSKA</sequence>
<feature type="region of interest" description="Disordered" evidence="1">
    <location>
        <begin position="72"/>
        <end position="102"/>
    </location>
</feature>
<gene>
    <name evidence="3" type="ORF">UNLARM2_0188</name>
</gene>
<feature type="transmembrane region" description="Helical" evidence="2">
    <location>
        <begin position="34"/>
        <end position="52"/>
    </location>
</feature>
<evidence type="ECO:0000256" key="1">
    <source>
        <dbReference type="SAM" id="MobiDB-lite"/>
    </source>
</evidence>
<keyword evidence="4" id="KW-1185">Reference proteome</keyword>
<protein>
    <submittedName>
        <fullName evidence="3">Uncharacterized protein</fullName>
    </submittedName>
</protein>
<feature type="compositionally biased region" description="Basic residues" evidence="1">
    <location>
        <begin position="93"/>
        <end position="102"/>
    </location>
</feature>
<feature type="transmembrane region" description="Helical" evidence="2">
    <location>
        <begin position="7"/>
        <end position="28"/>
    </location>
</feature>
<keyword evidence="2" id="KW-0472">Membrane</keyword>
<organism evidence="3 4">
    <name type="scientific">Candidatus Micrarchaeum acidiphilum ARMAN-2</name>
    <dbReference type="NCBI Taxonomy" id="425595"/>
    <lineage>
        <taxon>Archaea</taxon>
        <taxon>Candidatus Micrarchaeota</taxon>
        <taxon>Candidatus Micrarchaeia</taxon>
        <taxon>Candidatus Micrarchaeales</taxon>
        <taxon>Candidatus Micrarchaeaceae</taxon>
        <taxon>Candidatus Micrarchaeum</taxon>
    </lineage>
</organism>
<accession>C7DGI6</accession>
<proteinExistence type="predicted"/>
<evidence type="ECO:0000313" key="3">
    <source>
        <dbReference type="EMBL" id="EET90333.1"/>
    </source>
</evidence>
<feature type="compositionally biased region" description="Basic residues" evidence="1">
    <location>
        <begin position="73"/>
        <end position="83"/>
    </location>
</feature>
<evidence type="ECO:0000256" key="2">
    <source>
        <dbReference type="SAM" id="Phobius"/>
    </source>
</evidence>
<evidence type="ECO:0000313" key="4">
    <source>
        <dbReference type="Proteomes" id="UP000332487"/>
    </source>
</evidence>
<dbReference type="AlphaFoldDB" id="C7DGI6"/>
<dbReference type="EMBL" id="GG697238">
    <property type="protein sequence ID" value="EET90333.1"/>
    <property type="molecule type" value="Genomic_DNA"/>
</dbReference>
<dbReference type="Proteomes" id="UP000332487">
    <property type="component" value="Unassembled WGS sequence"/>
</dbReference>
<keyword evidence="2" id="KW-1133">Transmembrane helix</keyword>
<keyword evidence="2" id="KW-0812">Transmembrane</keyword>
<reference evidence="3 4" key="2">
    <citation type="journal article" date="2010" name="Proc. Natl. Acad. Sci. U.S.A.">
        <title>Enigmatic, ultrasmall, uncultivated Archaea.</title>
        <authorList>
            <person name="Baker B.J."/>
            <person name="Comolli L.R."/>
            <person name="Dick G.J."/>
            <person name="Hauser L.J."/>
            <person name="Hyatt D."/>
            <person name="Dill B.D."/>
            <person name="Land M.L."/>
            <person name="Verberkmoes N.C."/>
            <person name="Hettich R.L."/>
            <person name="Banfield J.F."/>
        </authorList>
    </citation>
    <scope>NUCLEOTIDE SEQUENCE [LARGE SCALE GENOMIC DNA]</scope>
    <source>
        <strain evidence="3">ARMAN-2</strain>
    </source>
</reference>